<dbReference type="PRINTS" id="PR00377">
    <property type="entry name" value="IMPHPHTASES"/>
</dbReference>
<evidence type="ECO:0000313" key="12">
    <source>
        <dbReference type="Proteomes" id="UP000324738"/>
    </source>
</evidence>
<dbReference type="EC" id="3.1.3.25" evidence="4 10"/>
<keyword evidence="12" id="KW-1185">Reference proteome</keyword>
<sequence length="275" mass="30173">MARSALLNVMTQAAMKAGRSLIRDFGEVQNLQVSMKGPADFVSNADRKAEEVVFQELSRARPEWGFLMEERGAVEGNDPQHRWIVDPLDGTTNFLHGIPIFAVSIALERDGQIVAGVVFNPAQDELYTAERGGGAFLNDRRIRVAARQKLPESLFGTGIPFLGKPEHGRFLYELRQIMGESSGVRRMGAAALDLCYVAAGRLDGFWERDIMPWDIAAGSIILREAGGFLTGIDGERFDHMQGEIACGNELIHKTLLSELAKAEAAYRRIVAGAGK</sequence>
<dbReference type="Gene3D" id="3.40.190.80">
    <property type="match status" value="1"/>
</dbReference>
<dbReference type="CDD" id="cd01639">
    <property type="entry name" value="IMPase"/>
    <property type="match status" value="1"/>
</dbReference>
<comment type="caution">
    <text evidence="11">The sequence shown here is derived from an EMBL/GenBank/DDBJ whole genome shotgun (WGS) entry which is preliminary data.</text>
</comment>
<evidence type="ECO:0000256" key="10">
    <source>
        <dbReference type="RuleBase" id="RU364068"/>
    </source>
</evidence>
<dbReference type="GO" id="GO:0006020">
    <property type="term" value="P:inositol metabolic process"/>
    <property type="evidence" value="ECO:0007669"/>
    <property type="project" value="TreeGrafter"/>
</dbReference>
<feature type="binding site" evidence="9">
    <location>
        <position position="88"/>
    </location>
    <ligand>
        <name>Mg(2+)</name>
        <dbReference type="ChEBI" id="CHEBI:18420"/>
        <label>1</label>
        <note>catalytic</note>
    </ligand>
</feature>
<name>A0A5B0E3R6_9HYPH</name>
<dbReference type="Gene3D" id="3.30.540.10">
    <property type="entry name" value="Fructose-1,6-Bisphosphatase, subunit A, domain 1"/>
    <property type="match status" value="1"/>
</dbReference>
<evidence type="ECO:0000256" key="1">
    <source>
        <dbReference type="ARBA" id="ARBA00001033"/>
    </source>
</evidence>
<evidence type="ECO:0000256" key="6">
    <source>
        <dbReference type="ARBA" id="ARBA00022723"/>
    </source>
</evidence>
<dbReference type="FunFam" id="3.40.190.80:FF:000020">
    <property type="entry name" value="Fructose-1,6-bisphosphatase/inositol-1-monophosphatase"/>
    <property type="match status" value="1"/>
</dbReference>
<dbReference type="InterPro" id="IPR020550">
    <property type="entry name" value="Inositol_monophosphatase_CS"/>
</dbReference>
<dbReference type="InterPro" id="IPR033942">
    <property type="entry name" value="IMPase"/>
</dbReference>
<proteinExistence type="inferred from homology"/>
<feature type="binding site" evidence="9">
    <location>
        <position position="86"/>
    </location>
    <ligand>
        <name>Mg(2+)</name>
        <dbReference type="ChEBI" id="CHEBI:18420"/>
        <label>1</label>
        <note>catalytic</note>
    </ligand>
</feature>
<dbReference type="GO" id="GO:0046854">
    <property type="term" value="P:phosphatidylinositol phosphate biosynthetic process"/>
    <property type="evidence" value="ECO:0007669"/>
    <property type="project" value="InterPro"/>
</dbReference>
<organism evidence="11 12">
    <name type="scientific">Aureimonas fodinaquatilis</name>
    <dbReference type="NCBI Taxonomy" id="2565783"/>
    <lineage>
        <taxon>Bacteria</taxon>
        <taxon>Pseudomonadati</taxon>
        <taxon>Pseudomonadota</taxon>
        <taxon>Alphaproteobacteria</taxon>
        <taxon>Hyphomicrobiales</taxon>
        <taxon>Aurantimonadaceae</taxon>
        <taxon>Aureimonas</taxon>
    </lineage>
</organism>
<dbReference type="AlphaFoldDB" id="A0A5B0E3R6"/>
<protein>
    <recommendedName>
        <fullName evidence="5 10">Inositol-1-monophosphatase</fullName>
        <ecNumber evidence="4 10">3.1.3.25</ecNumber>
    </recommendedName>
</protein>
<keyword evidence="7 10" id="KW-0378">Hydrolase</keyword>
<dbReference type="InterPro" id="IPR000760">
    <property type="entry name" value="Inositol_monophosphatase-like"/>
</dbReference>
<evidence type="ECO:0000256" key="7">
    <source>
        <dbReference type="ARBA" id="ARBA00022801"/>
    </source>
</evidence>
<dbReference type="GO" id="GO:0046872">
    <property type="term" value="F:metal ion binding"/>
    <property type="evidence" value="ECO:0007669"/>
    <property type="project" value="UniProtKB-KW"/>
</dbReference>
<evidence type="ECO:0000256" key="9">
    <source>
        <dbReference type="PIRSR" id="PIRSR600760-2"/>
    </source>
</evidence>
<dbReference type="Proteomes" id="UP000324738">
    <property type="component" value="Unassembled WGS sequence"/>
</dbReference>
<dbReference type="PANTHER" id="PTHR20854:SF4">
    <property type="entry name" value="INOSITOL-1-MONOPHOSPHATASE-RELATED"/>
    <property type="match status" value="1"/>
</dbReference>
<reference evidence="11 12" key="1">
    <citation type="submission" date="2019-08" db="EMBL/GenBank/DDBJ databases">
        <title>Aureimonas fodiniaquatilis sp. nov., isolated from a coal mine wastewater.</title>
        <authorList>
            <person name="Kim W."/>
        </authorList>
    </citation>
    <scope>NUCLEOTIDE SEQUENCE [LARGE SCALE GENOMIC DNA]</scope>
    <source>
        <strain evidence="11 12">CAU 1482</strain>
    </source>
</reference>
<keyword evidence="8 9" id="KW-0460">Magnesium</keyword>
<evidence type="ECO:0000256" key="2">
    <source>
        <dbReference type="ARBA" id="ARBA00001946"/>
    </source>
</evidence>
<dbReference type="OrthoDB" id="9785695at2"/>
<evidence type="ECO:0000256" key="5">
    <source>
        <dbReference type="ARBA" id="ARBA00019784"/>
    </source>
</evidence>
<feature type="binding site" evidence="9">
    <location>
        <position position="214"/>
    </location>
    <ligand>
        <name>Mg(2+)</name>
        <dbReference type="ChEBI" id="CHEBI:18420"/>
        <label>1</label>
        <note>catalytic</note>
    </ligand>
</feature>
<dbReference type="PANTHER" id="PTHR20854">
    <property type="entry name" value="INOSITOL MONOPHOSPHATASE"/>
    <property type="match status" value="1"/>
</dbReference>
<comment type="catalytic activity">
    <reaction evidence="1 10">
        <text>a myo-inositol phosphate + H2O = myo-inositol + phosphate</text>
        <dbReference type="Rhea" id="RHEA:24056"/>
        <dbReference type="ChEBI" id="CHEBI:15377"/>
        <dbReference type="ChEBI" id="CHEBI:17268"/>
        <dbReference type="ChEBI" id="CHEBI:43474"/>
        <dbReference type="ChEBI" id="CHEBI:84139"/>
        <dbReference type="EC" id="3.1.3.25"/>
    </reaction>
</comment>
<evidence type="ECO:0000256" key="3">
    <source>
        <dbReference type="ARBA" id="ARBA00009759"/>
    </source>
</evidence>
<dbReference type="FunFam" id="3.30.540.10:FF:000003">
    <property type="entry name" value="Inositol-1-monophosphatase"/>
    <property type="match status" value="1"/>
</dbReference>
<feature type="binding site" evidence="9">
    <location>
        <position position="69"/>
    </location>
    <ligand>
        <name>Mg(2+)</name>
        <dbReference type="ChEBI" id="CHEBI:18420"/>
        <label>1</label>
        <note>catalytic</note>
    </ligand>
</feature>
<keyword evidence="6 9" id="KW-0479">Metal-binding</keyword>
<dbReference type="PROSITE" id="PS00630">
    <property type="entry name" value="IMP_2"/>
    <property type="match status" value="1"/>
</dbReference>
<dbReference type="RefSeq" id="WP_149298097.1">
    <property type="nucleotide sequence ID" value="NZ_VTWH01000001.1"/>
</dbReference>
<dbReference type="InterPro" id="IPR020583">
    <property type="entry name" value="Inositol_monoP_metal-BS"/>
</dbReference>
<comment type="similarity">
    <text evidence="3 10">Belongs to the inositol monophosphatase superfamily.</text>
</comment>
<accession>A0A5B0E3R6</accession>
<dbReference type="EMBL" id="VTWH01000001">
    <property type="protein sequence ID" value="KAA0972410.1"/>
    <property type="molecule type" value="Genomic_DNA"/>
</dbReference>
<dbReference type="PRINTS" id="PR01959">
    <property type="entry name" value="SBIMPHPHTASE"/>
</dbReference>
<dbReference type="PROSITE" id="PS00629">
    <property type="entry name" value="IMP_1"/>
    <property type="match status" value="1"/>
</dbReference>
<feature type="binding site" evidence="9">
    <location>
        <position position="89"/>
    </location>
    <ligand>
        <name>Mg(2+)</name>
        <dbReference type="ChEBI" id="CHEBI:18420"/>
        <label>1</label>
        <note>catalytic</note>
    </ligand>
</feature>
<dbReference type="Pfam" id="PF00459">
    <property type="entry name" value="Inositol_P"/>
    <property type="match status" value="1"/>
</dbReference>
<dbReference type="InterPro" id="IPR022337">
    <property type="entry name" value="Inositol_monophosphatase_SuhB"/>
</dbReference>
<comment type="cofactor">
    <cofactor evidence="2 9 10">
        <name>Mg(2+)</name>
        <dbReference type="ChEBI" id="CHEBI:18420"/>
    </cofactor>
</comment>
<evidence type="ECO:0000256" key="4">
    <source>
        <dbReference type="ARBA" id="ARBA00013106"/>
    </source>
</evidence>
<evidence type="ECO:0000256" key="8">
    <source>
        <dbReference type="ARBA" id="ARBA00022842"/>
    </source>
</evidence>
<dbReference type="GO" id="GO:0008934">
    <property type="term" value="F:inositol monophosphate 1-phosphatase activity"/>
    <property type="evidence" value="ECO:0007669"/>
    <property type="project" value="InterPro"/>
</dbReference>
<dbReference type="SUPFAM" id="SSF56655">
    <property type="entry name" value="Carbohydrate phosphatase"/>
    <property type="match status" value="1"/>
</dbReference>
<evidence type="ECO:0000313" key="11">
    <source>
        <dbReference type="EMBL" id="KAA0972410.1"/>
    </source>
</evidence>
<dbReference type="GO" id="GO:0007165">
    <property type="term" value="P:signal transduction"/>
    <property type="evidence" value="ECO:0007669"/>
    <property type="project" value="TreeGrafter"/>
</dbReference>
<gene>
    <name evidence="11" type="ORF">FPY71_04780</name>
</gene>